<accession>A0A0C2R4Y5</accession>
<name>A0A0C2R4Y5_9BACL</name>
<protein>
    <submittedName>
        <fullName evidence="2">Uncharacterized protein</fullName>
    </submittedName>
</protein>
<dbReference type="PATRIC" id="fig|889306.3.peg.2888"/>
<keyword evidence="3" id="KW-1185">Reference proteome</keyword>
<evidence type="ECO:0000313" key="3">
    <source>
        <dbReference type="Proteomes" id="UP000031938"/>
    </source>
</evidence>
<comment type="caution">
    <text evidence="2">The sequence shown here is derived from an EMBL/GenBank/DDBJ whole genome shotgun (WGS) entry which is preliminary data.</text>
</comment>
<proteinExistence type="predicted"/>
<organism evidence="2 3">
    <name type="scientific">Jeotgalibacillus soli</name>
    <dbReference type="NCBI Taxonomy" id="889306"/>
    <lineage>
        <taxon>Bacteria</taxon>
        <taxon>Bacillati</taxon>
        <taxon>Bacillota</taxon>
        <taxon>Bacilli</taxon>
        <taxon>Bacillales</taxon>
        <taxon>Caryophanaceae</taxon>
        <taxon>Jeotgalibacillus</taxon>
    </lineage>
</organism>
<reference evidence="2 3" key="1">
    <citation type="submission" date="2015-01" db="EMBL/GenBank/DDBJ databases">
        <title>Genome sequencing of Jeotgalibacillus soli.</title>
        <authorList>
            <person name="Goh K.M."/>
            <person name="Chan K.-G."/>
            <person name="Yaakop A.S."/>
            <person name="Ee R."/>
            <person name="Gan H.M."/>
            <person name="Chan C.S."/>
        </authorList>
    </citation>
    <scope>NUCLEOTIDE SEQUENCE [LARGE SCALE GENOMIC DNA]</scope>
    <source>
        <strain evidence="2 3">P9</strain>
    </source>
</reference>
<feature type="region of interest" description="Disordered" evidence="1">
    <location>
        <begin position="1"/>
        <end position="33"/>
    </location>
</feature>
<dbReference type="EMBL" id="JXRP01000018">
    <property type="protein sequence ID" value="KIL45330.1"/>
    <property type="molecule type" value="Genomic_DNA"/>
</dbReference>
<evidence type="ECO:0000256" key="1">
    <source>
        <dbReference type="SAM" id="MobiDB-lite"/>
    </source>
</evidence>
<sequence>MSESIGIQNEHLAPLPKKPNSVSTQTDRSDKKMNHLAFRGSVQELTEKIITIIN</sequence>
<dbReference type="Proteomes" id="UP000031938">
    <property type="component" value="Unassembled WGS sequence"/>
</dbReference>
<evidence type="ECO:0000313" key="2">
    <source>
        <dbReference type="EMBL" id="KIL45330.1"/>
    </source>
</evidence>
<dbReference type="RefSeq" id="WP_235420932.1">
    <property type="nucleotide sequence ID" value="NZ_JXRP01000018.1"/>
</dbReference>
<dbReference type="AlphaFoldDB" id="A0A0C2R4Y5"/>
<gene>
    <name evidence="2" type="ORF">KP78_28740</name>
</gene>